<gene>
    <name evidence="1" type="ORF">DHETER_LOCUS10714</name>
</gene>
<comment type="caution">
    <text evidence="1">The sequence shown here is derived from an EMBL/GenBank/DDBJ whole genome shotgun (WGS) entry which is preliminary data.</text>
</comment>
<sequence>MSESWPYAPGSTPRTIYPGPSINSATTTIGYLMLAHVVIFIVATTLPRTISQAFSMLAIPSRKLLFPKYFTRLEVSYKRRSERISAYPYTRQQGTFHPRKCYEFNFQVIKYLTLSTMVLPIPSDERILPSDTIKYMNHCPLKASLKE</sequence>
<evidence type="ECO:0000313" key="1">
    <source>
        <dbReference type="EMBL" id="CAG8682180.1"/>
    </source>
</evidence>
<keyword evidence="2" id="KW-1185">Reference proteome</keyword>
<accession>A0ACA9NY92</accession>
<proteinExistence type="predicted"/>
<name>A0ACA9NY92_9GLOM</name>
<dbReference type="EMBL" id="CAJVPU010021669">
    <property type="protein sequence ID" value="CAG8682180.1"/>
    <property type="molecule type" value="Genomic_DNA"/>
</dbReference>
<reference evidence="1" key="1">
    <citation type="submission" date="2021-06" db="EMBL/GenBank/DDBJ databases">
        <authorList>
            <person name="Kallberg Y."/>
            <person name="Tangrot J."/>
            <person name="Rosling A."/>
        </authorList>
    </citation>
    <scope>NUCLEOTIDE SEQUENCE</scope>
    <source>
        <strain evidence="1">IL203A</strain>
    </source>
</reference>
<protein>
    <submittedName>
        <fullName evidence="1">7784_t:CDS:1</fullName>
    </submittedName>
</protein>
<evidence type="ECO:0000313" key="2">
    <source>
        <dbReference type="Proteomes" id="UP000789702"/>
    </source>
</evidence>
<organism evidence="1 2">
    <name type="scientific">Dentiscutata heterogama</name>
    <dbReference type="NCBI Taxonomy" id="1316150"/>
    <lineage>
        <taxon>Eukaryota</taxon>
        <taxon>Fungi</taxon>
        <taxon>Fungi incertae sedis</taxon>
        <taxon>Mucoromycota</taxon>
        <taxon>Glomeromycotina</taxon>
        <taxon>Glomeromycetes</taxon>
        <taxon>Diversisporales</taxon>
        <taxon>Gigasporaceae</taxon>
        <taxon>Dentiscutata</taxon>
    </lineage>
</organism>
<dbReference type="Proteomes" id="UP000789702">
    <property type="component" value="Unassembled WGS sequence"/>
</dbReference>